<dbReference type="GO" id="GO:0004477">
    <property type="term" value="F:methenyltetrahydrofolate cyclohydrolase activity"/>
    <property type="evidence" value="ECO:0007669"/>
    <property type="project" value="UniProtKB-EC"/>
</dbReference>
<keyword evidence="2" id="KW-0378">Hydrolase</keyword>
<protein>
    <submittedName>
        <fullName evidence="2">Methenyltetrahydrofolate cyclohydrolase</fullName>
        <ecNumber evidence="2">3.5.4.9</ecNumber>
    </submittedName>
</protein>
<dbReference type="InterPro" id="IPR007044">
    <property type="entry name" value="Cyclodeamin/CycHdrlase"/>
</dbReference>
<sequence>MLTELTVKDFIEELAADSPAPGGGSVSALAGSMAAGLLNMVLNLTVGREKFAAAEGELMPLKAETEKLYKRLTELINIDTDAFNGVMAALKLPKKTEEQKQTRAAEIQLAYKQAADIPLEVAGHCLSVLKICPAILAKGNPNSLSDAGVAVQMAYAGLQGAIMNVKINISSIQDTEYASAAAARVTVMLNEGEALRQQAMAIV</sequence>
<evidence type="ECO:0000259" key="1">
    <source>
        <dbReference type="Pfam" id="PF04961"/>
    </source>
</evidence>
<organism evidence="2 3">
    <name type="scientific">Methylomusa anaerophila</name>
    <dbReference type="NCBI Taxonomy" id="1930071"/>
    <lineage>
        <taxon>Bacteria</taxon>
        <taxon>Bacillati</taxon>
        <taxon>Bacillota</taxon>
        <taxon>Negativicutes</taxon>
        <taxon>Selenomonadales</taxon>
        <taxon>Sporomusaceae</taxon>
        <taxon>Methylomusa</taxon>
    </lineage>
</organism>
<feature type="domain" description="Cyclodeaminase/cyclohydrolase" evidence="1">
    <location>
        <begin position="6"/>
        <end position="185"/>
    </location>
</feature>
<dbReference type="InterPro" id="IPR036178">
    <property type="entry name" value="Formintransfe-cycloase-like_sf"/>
</dbReference>
<accession>A0A348AMM8</accession>
<dbReference type="SUPFAM" id="SSF101262">
    <property type="entry name" value="Methenyltetrahydrofolate cyclohydrolase-like"/>
    <property type="match status" value="1"/>
</dbReference>
<dbReference type="KEGG" id="mana:MAMMFC1_03019"/>
<reference evidence="2 3" key="1">
    <citation type="journal article" date="2018" name="Int. J. Syst. Evol. Microbiol.">
        <title>Methylomusa anaerophila gen. nov., sp. nov., an anaerobic methanol-utilizing bacterium isolated from a microbial fuel cell.</title>
        <authorList>
            <person name="Amano N."/>
            <person name="Yamamuro A."/>
            <person name="Miyahara M."/>
            <person name="Kouzuma A."/>
            <person name="Abe T."/>
            <person name="Watanabe K."/>
        </authorList>
    </citation>
    <scope>NUCLEOTIDE SEQUENCE [LARGE SCALE GENOMIC DNA]</scope>
    <source>
        <strain evidence="2 3">MMFC1</strain>
    </source>
</reference>
<proteinExistence type="predicted"/>
<gene>
    <name evidence="2" type="primary">fchA_3</name>
    <name evidence="2" type="ORF">MAMMFC1_03019</name>
</gene>
<evidence type="ECO:0000313" key="3">
    <source>
        <dbReference type="Proteomes" id="UP000276437"/>
    </source>
</evidence>
<dbReference type="EC" id="3.5.4.9" evidence="2"/>
<dbReference type="EMBL" id="AP018449">
    <property type="protein sequence ID" value="BBB92326.1"/>
    <property type="molecule type" value="Genomic_DNA"/>
</dbReference>
<dbReference type="AlphaFoldDB" id="A0A348AMM8"/>
<dbReference type="Gene3D" id="1.20.120.680">
    <property type="entry name" value="Formiminotetrahydrofolate cyclodeaminase monomer, up-and-down helical bundle"/>
    <property type="match status" value="1"/>
</dbReference>
<dbReference type="Proteomes" id="UP000276437">
    <property type="component" value="Chromosome"/>
</dbReference>
<name>A0A348AMM8_9FIRM</name>
<evidence type="ECO:0000313" key="2">
    <source>
        <dbReference type="EMBL" id="BBB92326.1"/>
    </source>
</evidence>
<dbReference type="Pfam" id="PF04961">
    <property type="entry name" value="FTCD_C"/>
    <property type="match status" value="1"/>
</dbReference>
<dbReference type="RefSeq" id="WP_126309231.1">
    <property type="nucleotide sequence ID" value="NZ_AP018449.1"/>
</dbReference>
<keyword evidence="3" id="KW-1185">Reference proteome</keyword>
<dbReference type="OrthoDB" id="7959174at2"/>